<evidence type="ECO:0000256" key="3">
    <source>
        <dbReference type="ARBA" id="ARBA00023163"/>
    </source>
</evidence>
<keyword evidence="1" id="KW-0805">Transcription regulation</keyword>
<reference evidence="5 6" key="1">
    <citation type="submission" date="2019-03" db="EMBL/GenBank/DDBJ databases">
        <title>Genomic Encyclopedia of Type Strains, Phase IV (KMG-IV): sequencing the most valuable type-strain genomes for metagenomic binning, comparative biology and taxonomic classification.</title>
        <authorList>
            <person name="Goeker M."/>
        </authorList>
    </citation>
    <scope>NUCLEOTIDE SEQUENCE [LARGE SCALE GENOMIC DNA]</scope>
    <source>
        <strain evidence="5 6">DSM 19580</strain>
    </source>
</reference>
<comment type="caution">
    <text evidence="5">The sequence shown here is derived from an EMBL/GenBank/DDBJ whole genome shotgun (WGS) entry which is preliminary data.</text>
</comment>
<evidence type="ECO:0000259" key="4">
    <source>
        <dbReference type="PROSITE" id="PS50937"/>
    </source>
</evidence>
<dbReference type="RefSeq" id="WP_131865702.1">
    <property type="nucleotide sequence ID" value="NZ_SMCR01000005.1"/>
</dbReference>
<dbReference type="Pfam" id="PF22267">
    <property type="entry name" value="MlrA_C"/>
    <property type="match status" value="1"/>
</dbReference>
<sequence length="271" mass="30834">MAAYDIELIAQLSGVTTTTLRSWQRYGLLRPERTPDGHRLYQEADLMLIHNIRQWVEQGIPVNKLKPMLDGNLSAVMDEWEPQGDAIHALLVKGQPARLRQLVWRYGREYPAARYIRDIIRPLRRWLKVSQSPLAVQQLSMLDSALTEYATFVLNSTRKKPGAPVMLVTWQSSDITDVWLEAIRLANEGLRLEVLISPVPFPVLSGYQAEHVLLWSDIHLSAAQQQHYDGWLAEGIPVMLIGPGAVERRMMQRVESPRAEGLDLDDVAELD</sequence>
<keyword evidence="6" id="KW-1185">Reference proteome</keyword>
<evidence type="ECO:0000256" key="2">
    <source>
        <dbReference type="ARBA" id="ARBA00023125"/>
    </source>
</evidence>
<dbReference type="Pfam" id="PF22270">
    <property type="entry name" value="MlrA_helical"/>
    <property type="match status" value="1"/>
</dbReference>
<dbReference type="InterPro" id="IPR047057">
    <property type="entry name" value="MerR_fam"/>
</dbReference>
<dbReference type="GO" id="GO:0003677">
    <property type="term" value="F:DNA binding"/>
    <property type="evidence" value="ECO:0007669"/>
    <property type="project" value="UniProtKB-KW"/>
</dbReference>
<dbReference type="OrthoDB" id="9800334at2"/>
<dbReference type="PROSITE" id="PS50937">
    <property type="entry name" value="HTH_MERR_2"/>
    <property type="match status" value="1"/>
</dbReference>
<evidence type="ECO:0000313" key="5">
    <source>
        <dbReference type="EMBL" id="TCV95604.1"/>
    </source>
</evidence>
<dbReference type="EMBL" id="SMCR01000005">
    <property type="protein sequence ID" value="TCV95604.1"/>
    <property type="molecule type" value="Genomic_DNA"/>
</dbReference>
<keyword evidence="3" id="KW-0804">Transcription</keyword>
<name>A0A4R3YW17_9GAMM</name>
<dbReference type="InterPro" id="IPR053987">
    <property type="entry name" value="MlrA-like_C"/>
</dbReference>
<protein>
    <submittedName>
        <fullName evidence="5">MerR-like DNA binding protein</fullName>
    </submittedName>
</protein>
<organism evidence="5 6">
    <name type="scientific">Biostraticola tofi</name>
    <dbReference type="NCBI Taxonomy" id="466109"/>
    <lineage>
        <taxon>Bacteria</taxon>
        <taxon>Pseudomonadati</taxon>
        <taxon>Pseudomonadota</taxon>
        <taxon>Gammaproteobacteria</taxon>
        <taxon>Enterobacterales</taxon>
        <taxon>Bruguierivoracaceae</taxon>
        <taxon>Biostraticola</taxon>
    </lineage>
</organism>
<dbReference type="InterPro" id="IPR000551">
    <property type="entry name" value="MerR-type_HTH_dom"/>
</dbReference>
<dbReference type="PANTHER" id="PTHR30204">
    <property type="entry name" value="REDOX-CYCLING DRUG-SENSING TRANSCRIPTIONAL ACTIVATOR SOXR"/>
    <property type="match status" value="1"/>
</dbReference>
<evidence type="ECO:0000256" key="1">
    <source>
        <dbReference type="ARBA" id="ARBA00023015"/>
    </source>
</evidence>
<dbReference type="GO" id="GO:0003700">
    <property type="term" value="F:DNA-binding transcription factor activity"/>
    <property type="evidence" value="ECO:0007669"/>
    <property type="project" value="InterPro"/>
</dbReference>
<gene>
    <name evidence="5" type="ORF">EDC52_105207</name>
</gene>
<proteinExistence type="predicted"/>
<dbReference type="Proteomes" id="UP000295719">
    <property type="component" value="Unassembled WGS sequence"/>
</dbReference>
<evidence type="ECO:0000313" key="6">
    <source>
        <dbReference type="Proteomes" id="UP000295719"/>
    </source>
</evidence>
<dbReference type="SMART" id="SM00422">
    <property type="entry name" value="HTH_MERR"/>
    <property type="match status" value="1"/>
</dbReference>
<dbReference type="AlphaFoldDB" id="A0A4R3YW17"/>
<keyword evidence="2" id="KW-0238">DNA-binding</keyword>
<dbReference type="Gene3D" id="1.10.1660.10">
    <property type="match status" value="1"/>
</dbReference>
<dbReference type="SUPFAM" id="SSF46955">
    <property type="entry name" value="Putative DNA-binding domain"/>
    <property type="match status" value="1"/>
</dbReference>
<dbReference type="InterPro" id="IPR009061">
    <property type="entry name" value="DNA-bd_dom_put_sf"/>
</dbReference>
<feature type="domain" description="HTH merR-type" evidence="4">
    <location>
        <begin position="3"/>
        <end position="71"/>
    </location>
</feature>
<dbReference type="PANTHER" id="PTHR30204:SF67">
    <property type="entry name" value="HTH-TYPE TRANSCRIPTIONAL REGULATOR MLRA-RELATED"/>
    <property type="match status" value="1"/>
</dbReference>
<dbReference type="Pfam" id="PF13411">
    <property type="entry name" value="MerR_1"/>
    <property type="match status" value="1"/>
</dbReference>
<dbReference type="InterPro" id="IPR053988">
    <property type="entry name" value="MlrA-like_helical"/>
</dbReference>
<accession>A0A4R3YW17</accession>